<evidence type="ECO:0000259" key="6">
    <source>
        <dbReference type="PROSITE" id="PS51194"/>
    </source>
</evidence>
<dbReference type="Pfam" id="PF21010">
    <property type="entry name" value="HA2_C"/>
    <property type="match status" value="1"/>
</dbReference>
<keyword evidence="8" id="KW-1185">Reference proteome</keyword>
<dbReference type="Pfam" id="PF00271">
    <property type="entry name" value="Helicase_C"/>
    <property type="match status" value="1"/>
</dbReference>
<dbReference type="PROSITE" id="PS51192">
    <property type="entry name" value="HELICASE_ATP_BIND_1"/>
    <property type="match status" value="1"/>
</dbReference>
<keyword evidence="3 7" id="KW-0347">Helicase</keyword>
<dbReference type="FunFam" id="3.40.50.300:FF:000575">
    <property type="entry name" value="ATP-dependent helicase hrpA"/>
    <property type="match status" value="1"/>
</dbReference>
<reference evidence="7 8" key="1">
    <citation type="submission" date="2012-05" db="EMBL/GenBank/DDBJ databases">
        <authorList>
            <person name="Weinstock G."/>
            <person name="Sodergren E."/>
            <person name="Lobos E.A."/>
            <person name="Fulton L."/>
            <person name="Fulton R."/>
            <person name="Courtney L."/>
            <person name="Fronick C."/>
            <person name="O'Laughlin M."/>
            <person name="Godfrey J."/>
            <person name="Wilson R.M."/>
            <person name="Miner T."/>
            <person name="Farmer C."/>
            <person name="Delehaunty K."/>
            <person name="Cordes M."/>
            <person name="Minx P."/>
            <person name="Tomlinson C."/>
            <person name="Chen J."/>
            <person name="Wollam A."/>
            <person name="Pepin K.H."/>
            <person name="Bhonagiri V."/>
            <person name="Zhang X."/>
            <person name="Suruliraj S."/>
            <person name="Warren W."/>
            <person name="Mitreva M."/>
            <person name="Mardis E.R."/>
            <person name="Wilson R.K."/>
        </authorList>
    </citation>
    <scope>NUCLEOTIDE SEQUENCE [LARGE SCALE GENOMIC DNA]</scope>
    <source>
        <strain evidence="7 8">F0235</strain>
    </source>
</reference>
<dbReference type="Gene3D" id="3.40.50.300">
    <property type="entry name" value="P-loop containing nucleotide triphosphate hydrolases"/>
    <property type="match status" value="2"/>
</dbReference>
<dbReference type="GO" id="GO:0005524">
    <property type="term" value="F:ATP binding"/>
    <property type="evidence" value="ECO:0007669"/>
    <property type="project" value="UniProtKB-KW"/>
</dbReference>
<evidence type="ECO:0000259" key="5">
    <source>
        <dbReference type="PROSITE" id="PS51192"/>
    </source>
</evidence>
<keyword evidence="2" id="KW-0378">Hydrolase</keyword>
<gene>
    <name evidence="7" type="ORF">HMPREF9997_01365</name>
</gene>
<dbReference type="HOGENOM" id="CLU_001832_3_3_11"/>
<dbReference type="InterPro" id="IPR011709">
    <property type="entry name" value="DEAD-box_helicase_OB_fold"/>
</dbReference>
<dbReference type="InterPro" id="IPR014001">
    <property type="entry name" value="Helicase_ATP-bd"/>
</dbReference>
<dbReference type="SUPFAM" id="SSF52540">
    <property type="entry name" value="P-loop containing nucleoside triphosphate hydrolases"/>
    <property type="match status" value="1"/>
</dbReference>
<dbReference type="STRING" id="1035195.HMPREF9997_01365"/>
<evidence type="ECO:0000256" key="3">
    <source>
        <dbReference type="ARBA" id="ARBA00022806"/>
    </source>
</evidence>
<dbReference type="FunFam" id="1.20.120.1080:FF:000005">
    <property type="entry name" value="ATP-dependent helicase HrpA"/>
    <property type="match status" value="1"/>
</dbReference>
<feature type="domain" description="Helicase ATP-binding" evidence="5">
    <location>
        <begin position="81"/>
        <end position="236"/>
    </location>
</feature>
<dbReference type="eggNOG" id="COG1643">
    <property type="taxonomic scope" value="Bacteria"/>
</dbReference>
<dbReference type="SMART" id="SM00487">
    <property type="entry name" value="DEXDc"/>
    <property type="match status" value="1"/>
</dbReference>
<evidence type="ECO:0000256" key="1">
    <source>
        <dbReference type="ARBA" id="ARBA00022741"/>
    </source>
</evidence>
<dbReference type="CDD" id="cd17989">
    <property type="entry name" value="DEXHc_HrpA"/>
    <property type="match status" value="1"/>
</dbReference>
<dbReference type="Gene3D" id="1.20.120.1080">
    <property type="match status" value="1"/>
</dbReference>
<dbReference type="GO" id="GO:0016787">
    <property type="term" value="F:hydrolase activity"/>
    <property type="evidence" value="ECO:0007669"/>
    <property type="project" value="UniProtKB-KW"/>
</dbReference>
<name>L1MGG6_9CORY</name>
<keyword evidence="4" id="KW-0067">ATP-binding</keyword>
<dbReference type="Pfam" id="PF11898">
    <property type="entry name" value="DUF3418"/>
    <property type="match status" value="1"/>
</dbReference>
<evidence type="ECO:0000256" key="4">
    <source>
        <dbReference type="ARBA" id="ARBA00022840"/>
    </source>
</evidence>
<dbReference type="InterPro" id="IPR027417">
    <property type="entry name" value="P-loop_NTPase"/>
</dbReference>
<dbReference type="OrthoDB" id="9805617at2"/>
<dbReference type="Proteomes" id="UP000010445">
    <property type="component" value="Unassembled WGS sequence"/>
</dbReference>
<dbReference type="SMART" id="SM00847">
    <property type="entry name" value="HA2"/>
    <property type="match status" value="1"/>
</dbReference>
<dbReference type="InterPro" id="IPR010222">
    <property type="entry name" value="RNA_helicase_HrpA"/>
</dbReference>
<keyword evidence="1" id="KW-0547">Nucleotide-binding</keyword>
<dbReference type="RefSeq" id="WP_006063594.1">
    <property type="nucleotide sequence ID" value="NZ_KB290831.1"/>
</dbReference>
<dbReference type="InterPro" id="IPR001650">
    <property type="entry name" value="Helicase_C-like"/>
</dbReference>
<proteinExistence type="predicted"/>
<organism evidence="7 8">
    <name type="scientific">Corynebacterium durum F0235</name>
    <dbReference type="NCBI Taxonomy" id="1035195"/>
    <lineage>
        <taxon>Bacteria</taxon>
        <taxon>Bacillati</taxon>
        <taxon>Actinomycetota</taxon>
        <taxon>Actinomycetes</taxon>
        <taxon>Mycobacteriales</taxon>
        <taxon>Corynebacteriaceae</taxon>
        <taxon>Corynebacterium</taxon>
    </lineage>
</organism>
<evidence type="ECO:0000256" key="2">
    <source>
        <dbReference type="ARBA" id="ARBA00022801"/>
    </source>
</evidence>
<dbReference type="GO" id="GO:0003724">
    <property type="term" value="F:RNA helicase activity"/>
    <property type="evidence" value="ECO:0007669"/>
    <property type="project" value="InterPro"/>
</dbReference>
<dbReference type="CDD" id="cd18791">
    <property type="entry name" value="SF2_C_RHA"/>
    <property type="match status" value="1"/>
</dbReference>
<accession>L1MGG6</accession>
<dbReference type="NCBIfam" id="NF008348">
    <property type="entry name" value="PRK11131.1"/>
    <property type="match status" value="1"/>
</dbReference>
<dbReference type="InterPro" id="IPR024590">
    <property type="entry name" value="HrpA_C"/>
</dbReference>
<dbReference type="GO" id="GO:0003723">
    <property type="term" value="F:RNA binding"/>
    <property type="evidence" value="ECO:0007669"/>
    <property type="project" value="TreeGrafter"/>
</dbReference>
<dbReference type="Pfam" id="PF07717">
    <property type="entry name" value="OB_NTP_bind"/>
    <property type="match status" value="1"/>
</dbReference>
<dbReference type="EMBL" id="AMEM01000018">
    <property type="protein sequence ID" value="EKX90150.1"/>
    <property type="molecule type" value="Genomic_DNA"/>
</dbReference>
<dbReference type="InterPro" id="IPR003593">
    <property type="entry name" value="AAA+_ATPase"/>
</dbReference>
<dbReference type="PANTHER" id="PTHR18934:SF99">
    <property type="entry name" value="ATP-DEPENDENT RNA HELICASE DHX37-RELATED"/>
    <property type="match status" value="1"/>
</dbReference>
<dbReference type="NCBIfam" id="TIGR01967">
    <property type="entry name" value="DEAH_box_HrpA"/>
    <property type="match status" value="1"/>
</dbReference>
<sequence length="1306" mass="146064">MNTTTDTPLKKDLYPLLDDVSLRDARTFRRRLSKARSSSALAAIAQDINAARVSLAAKRANLPVVTYPDSLPVSARRDDIAQAIMDNQVVIIAGETGSGKTTQIPKICLELGRGVRGMIGHTQPRRLAARTVAERIANELGQDIGNSIGYAIRFDDRVSPTTAIKLMTDGILLAEMQKDRFLNAYDTIIIDEAHERSLNIDFLLGYLKQLLPRRPDLKVIITSATIDPERFSRHFSDSDGKPAPIIEVSGRTYPVEIRYRPLQQNLGDSIVDVDPLDGLCDALIELMREGPGDILCFFAGEREIRDALEVIKAKKWRDVEVVPLYGRLSNQEQHRVFSSHRGRRIVLATNIAETSLTVPGIRYVVDTGTARISRYSTRTKVQHLPVENISQASANQRSGRCGRVADGIAIRLYSEEDFLARAEFTDPEILRTNLASVILRMASLRLGDIADFPFVEAPDQRSIRDGLLLLHELGALNDGEHNGAPKLSDVGKKLARIPVDPRMARMLIEAQQLGCLHNVIVIVAALTIQDVRERPLDFQAQADQAHARFKDSSSDFLSYLKLWDYILRTRRELSGNAFRRRMKQEFLHYMRIREWRDLVQQLEQVAQDLGWLTRNSVSVDNNSDAIHQALLTGLLSHIGSRNGESKEFSGARGTHFMVFPGSSLAKKPPYFVMAAELVHTSRLWARDCAEIEPEWVEKAASSLLRHQYSEPHWSSKRAAAMAHQKSTLFGVTIVADRIVPYHRVDPGIARDLFIRHALVEGEWNTHHAFFHNNMEKLQSASELEDKARRRDIVVDEQTLFDFYDARIPSSVTTGRHFDSWWKKKQRTEPTLLDFDPSKLVSDTHNVSEVAFPDVWRQGNVEYELSYRFEPGTPDDGVTVRIPMPLLAGLTPRGFDWLVPGLRKELVTELIRTLPKPLRRTVVPASDFAARALPLLHPYQGDNDSETTLTSQLADALRTLGGHGINASDFRPSQLPPHLRMSFAAVDKRGDIIDRDKDLTALQERQAEKVTSSVGRVAGSSGSSVVEAWTNDTLGAIDEEVITTVDGQKVVAYPALAVTPQGVSIQVLPTKAAADASMMTATLTLLMRDITVSVQRMLNGLPLKQRVAVEHYPHGGAAGLVDDARVAAIRDAMLDAGGPARSPDEFEQLRATIAPTVPATVRQIVVQLAPALVDYHNVVDELKRWSGDAIDDMTAQLEFLLPPHAISVHGMSRLKHLPRYLQAMLIRLEDMETHPDRDADNQDIIADVTDYIRQRLAQLPSSRAKSREVKNVWWMVEELRVSLFAQRLGTAHAVSERRIQKAVDKLR</sequence>
<evidence type="ECO:0000313" key="7">
    <source>
        <dbReference type="EMBL" id="EKX90150.1"/>
    </source>
</evidence>
<evidence type="ECO:0000313" key="8">
    <source>
        <dbReference type="Proteomes" id="UP000010445"/>
    </source>
</evidence>
<dbReference type="InterPro" id="IPR011545">
    <property type="entry name" value="DEAD/DEAH_box_helicase_dom"/>
</dbReference>
<comment type="caution">
    <text evidence="7">The sequence shown here is derived from an EMBL/GenBank/DDBJ whole genome shotgun (WGS) entry which is preliminary data.</text>
</comment>
<dbReference type="SMART" id="SM00490">
    <property type="entry name" value="HELICc"/>
    <property type="match status" value="1"/>
</dbReference>
<feature type="domain" description="Helicase C-terminal" evidence="6">
    <location>
        <begin position="278"/>
        <end position="445"/>
    </location>
</feature>
<dbReference type="PANTHER" id="PTHR18934">
    <property type="entry name" value="ATP-DEPENDENT RNA HELICASE"/>
    <property type="match status" value="1"/>
</dbReference>
<dbReference type="Pfam" id="PF00270">
    <property type="entry name" value="DEAD"/>
    <property type="match status" value="1"/>
</dbReference>
<dbReference type="InterPro" id="IPR007502">
    <property type="entry name" value="Helicase-assoc_dom"/>
</dbReference>
<dbReference type="SMART" id="SM00382">
    <property type="entry name" value="AAA"/>
    <property type="match status" value="1"/>
</dbReference>
<dbReference type="PATRIC" id="fig|1035195.3.peg.1224"/>
<protein>
    <submittedName>
        <fullName evidence="7">ATP-dependent helicase HrpA</fullName>
    </submittedName>
</protein>
<dbReference type="PROSITE" id="PS51194">
    <property type="entry name" value="HELICASE_CTER"/>
    <property type="match status" value="1"/>
</dbReference>